<name>A0AAN4ZHX6_9BILA</name>
<dbReference type="EMBL" id="BTRK01000003">
    <property type="protein sequence ID" value="GMR41131.1"/>
    <property type="molecule type" value="Genomic_DNA"/>
</dbReference>
<dbReference type="InterPro" id="IPR017452">
    <property type="entry name" value="GPCR_Rhodpsn_7TM"/>
</dbReference>
<evidence type="ECO:0000313" key="12">
    <source>
        <dbReference type="Proteomes" id="UP001328107"/>
    </source>
</evidence>
<dbReference type="GO" id="GO:0043005">
    <property type="term" value="C:neuron projection"/>
    <property type="evidence" value="ECO:0007669"/>
    <property type="project" value="TreeGrafter"/>
</dbReference>
<dbReference type="Gene3D" id="1.20.1070.10">
    <property type="entry name" value="Rhodopsin 7-helix transmembrane proteins"/>
    <property type="match status" value="1"/>
</dbReference>
<evidence type="ECO:0000256" key="3">
    <source>
        <dbReference type="ARBA" id="ARBA00022692"/>
    </source>
</evidence>
<evidence type="ECO:0000256" key="9">
    <source>
        <dbReference type="SAM" id="Phobius"/>
    </source>
</evidence>
<dbReference type="PANTHER" id="PTHR24229">
    <property type="entry name" value="NEUROPEPTIDES RECEPTOR"/>
    <property type="match status" value="1"/>
</dbReference>
<dbReference type="Proteomes" id="UP001328107">
    <property type="component" value="Unassembled WGS sequence"/>
</dbReference>
<feature type="domain" description="G-protein coupled receptors family 1 profile" evidence="10">
    <location>
        <begin position="74"/>
        <end position="314"/>
    </location>
</feature>
<feature type="transmembrane region" description="Helical" evidence="9">
    <location>
        <begin position="261"/>
        <end position="282"/>
    </location>
</feature>
<keyword evidence="12" id="KW-1185">Reference proteome</keyword>
<dbReference type="GO" id="GO:0004930">
    <property type="term" value="F:G protein-coupled receptor activity"/>
    <property type="evidence" value="ECO:0007669"/>
    <property type="project" value="UniProtKB-KW"/>
</dbReference>
<feature type="non-terminal residue" evidence="11">
    <location>
        <position position="1"/>
    </location>
</feature>
<evidence type="ECO:0000256" key="2">
    <source>
        <dbReference type="ARBA" id="ARBA00022475"/>
    </source>
</evidence>
<sequence>HEMNNDTTGTFFPSSFSPTEIASLAYILLIAIGLAGNFWVTWKVGLVLLFSRPPIQQVTAGTMPVAPRSLLQCILVICVADFVVLATLSLLVDNLIVGQWRNGIVLCKIFYGVEVLNKFVIPLALVQISRISHAAAASAVPKAAIKRRPFFVLSVVVRIIINAMTVITFLALLVCVLSFSTVATIEFRSGKSKDVCIFHINSEFLSFLFNGAAFFVGYVLTVLYVYFYVSVPVILKRRSSQSSTRALMRLNESSIGRIRRIVVSFVVIYLVCWTPYWIVFWLTSLIPLPSWGVNLSLYAHMLPYASCAAYPVMLTYINDGIHIAHTHVLNRKKRQLGTIREGVVQVLSQMTTFQSAAATGRRGAVVTVVVTESAASSSSCGDAV</sequence>
<keyword evidence="7" id="KW-0675">Receptor</keyword>
<reference evidence="12" key="1">
    <citation type="submission" date="2022-10" db="EMBL/GenBank/DDBJ databases">
        <title>Genome assembly of Pristionchus species.</title>
        <authorList>
            <person name="Yoshida K."/>
            <person name="Sommer R.J."/>
        </authorList>
    </citation>
    <scope>NUCLEOTIDE SEQUENCE [LARGE SCALE GENOMIC DNA]</scope>
    <source>
        <strain evidence="12">RS5460</strain>
    </source>
</reference>
<evidence type="ECO:0000256" key="7">
    <source>
        <dbReference type="ARBA" id="ARBA00023170"/>
    </source>
</evidence>
<evidence type="ECO:0000313" key="11">
    <source>
        <dbReference type="EMBL" id="GMR41131.1"/>
    </source>
</evidence>
<keyword evidence="3 9" id="KW-0812">Transmembrane</keyword>
<keyword evidence="2" id="KW-1003">Cell membrane</keyword>
<gene>
    <name evidence="11" type="ORF">PMAYCL1PPCAC_11326</name>
</gene>
<dbReference type="GO" id="GO:0005886">
    <property type="term" value="C:plasma membrane"/>
    <property type="evidence" value="ECO:0007669"/>
    <property type="project" value="UniProtKB-SubCell"/>
</dbReference>
<keyword evidence="6 9" id="KW-0472">Membrane</keyword>
<comment type="caution">
    <text evidence="11">The sequence shown here is derived from an EMBL/GenBank/DDBJ whole genome shotgun (WGS) entry which is preliminary data.</text>
</comment>
<evidence type="ECO:0000256" key="4">
    <source>
        <dbReference type="ARBA" id="ARBA00022989"/>
    </source>
</evidence>
<keyword evidence="4 9" id="KW-1133">Transmembrane helix</keyword>
<evidence type="ECO:0000256" key="1">
    <source>
        <dbReference type="ARBA" id="ARBA00004651"/>
    </source>
</evidence>
<proteinExistence type="predicted"/>
<dbReference type="CDD" id="cd00637">
    <property type="entry name" value="7tm_classA_rhodopsin-like"/>
    <property type="match status" value="1"/>
</dbReference>
<protein>
    <recommendedName>
        <fullName evidence="10">G-protein coupled receptors family 1 profile domain-containing protein</fullName>
    </recommendedName>
</protein>
<dbReference type="PRINTS" id="PR00237">
    <property type="entry name" value="GPCRRHODOPSN"/>
</dbReference>
<evidence type="ECO:0000256" key="5">
    <source>
        <dbReference type="ARBA" id="ARBA00023040"/>
    </source>
</evidence>
<evidence type="ECO:0000256" key="6">
    <source>
        <dbReference type="ARBA" id="ARBA00023136"/>
    </source>
</evidence>
<dbReference type="GO" id="GO:0042277">
    <property type="term" value="F:peptide binding"/>
    <property type="evidence" value="ECO:0007669"/>
    <property type="project" value="TreeGrafter"/>
</dbReference>
<organism evidence="11 12">
    <name type="scientific">Pristionchus mayeri</name>
    <dbReference type="NCBI Taxonomy" id="1317129"/>
    <lineage>
        <taxon>Eukaryota</taxon>
        <taxon>Metazoa</taxon>
        <taxon>Ecdysozoa</taxon>
        <taxon>Nematoda</taxon>
        <taxon>Chromadorea</taxon>
        <taxon>Rhabditida</taxon>
        <taxon>Rhabditina</taxon>
        <taxon>Diplogasteromorpha</taxon>
        <taxon>Diplogasteroidea</taxon>
        <taxon>Neodiplogasteridae</taxon>
        <taxon>Pristionchus</taxon>
    </lineage>
</organism>
<comment type="subcellular location">
    <subcellularLocation>
        <location evidence="1">Cell membrane</location>
        <topology evidence="1">Multi-pass membrane protein</topology>
    </subcellularLocation>
</comment>
<keyword evidence="5" id="KW-0297">G-protein coupled receptor</keyword>
<dbReference type="AlphaFoldDB" id="A0AAN4ZHX6"/>
<dbReference type="SUPFAM" id="SSF81321">
    <property type="entry name" value="Family A G protein-coupled receptor-like"/>
    <property type="match status" value="1"/>
</dbReference>
<feature type="transmembrane region" description="Helical" evidence="9">
    <location>
        <begin position="70"/>
        <end position="92"/>
    </location>
</feature>
<dbReference type="InterPro" id="IPR000276">
    <property type="entry name" value="GPCR_Rhodpsn"/>
</dbReference>
<dbReference type="PROSITE" id="PS50262">
    <property type="entry name" value="G_PROTEIN_RECEP_F1_2"/>
    <property type="match status" value="1"/>
</dbReference>
<dbReference type="PANTHER" id="PTHR24229:SF40">
    <property type="entry name" value="ALLATOSTATIN C RECEPTOR 1-RELATED"/>
    <property type="match status" value="1"/>
</dbReference>
<feature type="transmembrane region" description="Helical" evidence="9">
    <location>
        <begin position="302"/>
        <end position="324"/>
    </location>
</feature>
<feature type="transmembrane region" description="Helical" evidence="9">
    <location>
        <begin position="212"/>
        <end position="235"/>
    </location>
</feature>
<feature type="transmembrane region" description="Helical" evidence="9">
    <location>
        <begin position="150"/>
        <end position="179"/>
    </location>
</feature>
<feature type="transmembrane region" description="Helical" evidence="9">
    <location>
        <begin position="24"/>
        <end position="50"/>
    </location>
</feature>
<accession>A0AAN4ZHX6</accession>
<dbReference type="Pfam" id="PF00001">
    <property type="entry name" value="7tm_1"/>
    <property type="match status" value="1"/>
</dbReference>
<evidence type="ECO:0000256" key="8">
    <source>
        <dbReference type="ARBA" id="ARBA00023224"/>
    </source>
</evidence>
<evidence type="ECO:0000259" key="10">
    <source>
        <dbReference type="PROSITE" id="PS50262"/>
    </source>
</evidence>
<keyword evidence="8" id="KW-0807">Transducer</keyword>